<feature type="domain" description="Glycosyl transferase family 1" evidence="1">
    <location>
        <begin position="187"/>
        <end position="336"/>
    </location>
</feature>
<sequence>MRIICLHQSADLYGSDRSFLQVVEFLKGSGQFSQITVVLPRSGPLSEILESLEVEVIFVEMSLLSKTYLKKFQWGKIIFPLLAFRKKLELIKKYDILYVNTSVILDFYVLAPFLKLKKMIHIREIPAKWLGKILSVLIARSNSLVIFNSYSTQQSFDRFQNSMVIHNAFEGYDYSETSNNSETPDMTNPLKILLIGRINTWKGQDFVIRTLSKLAGENFRLRIVGSTAAGNEELLVQLRALTNGLKLDSKIEFIEFAPDPSEEYKNADLVIVPSTKPEPFGRIAIEAMSVGKPVLAANHGGLPEIIVHGENGFLFEPGNADSFNEYLLKYLINRDLLLSHGIVSRALFLNKFSVDKMHKQLGHAFFVDNILNSEPNETI</sequence>
<dbReference type="GO" id="GO:0102710">
    <property type="term" value="F:D-inositol-3-phosphate glycosyltransferase activity"/>
    <property type="evidence" value="ECO:0007669"/>
    <property type="project" value="UniProtKB-EC"/>
</dbReference>
<evidence type="ECO:0000259" key="1">
    <source>
        <dbReference type="Pfam" id="PF00534"/>
    </source>
</evidence>
<dbReference type="PANTHER" id="PTHR12526">
    <property type="entry name" value="GLYCOSYLTRANSFERASE"/>
    <property type="match status" value="1"/>
</dbReference>
<accession>A0A916JAD1</accession>
<evidence type="ECO:0000313" key="3">
    <source>
        <dbReference type="Proteomes" id="UP000680038"/>
    </source>
</evidence>
<organism evidence="2 3">
    <name type="scientific">Dyadobacter helix</name>
    <dbReference type="NCBI Taxonomy" id="2822344"/>
    <lineage>
        <taxon>Bacteria</taxon>
        <taxon>Pseudomonadati</taxon>
        <taxon>Bacteroidota</taxon>
        <taxon>Cytophagia</taxon>
        <taxon>Cytophagales</taxon>
        <taxon>Spirosomataceae</taxon>
        <taxon>Dyadobacter</taxon>
    </lineage>
</organism>
<reference evidence="2" key="1">
    <citation type="submission" date="2021-04" db="EMBL/GenBank/DDBJ databases">
        <authorList>
            <person name="Rodrigo-Torres L."/>
            <person name="Arahal R. D."/>
            <person name="Lucena T."/>
        </authorList>
    </citation>
    <scope>NUCLEOTIDE SEQUENCE</scope>
    <source>
        <strain evidence="2">CECT 9275</strain>
    </source>
</reference>
<proteinExistence type="predicted"/>
<dbReference type="Proteomes" id="UP000680038">
    <property type="component" value="Unassembled WGS sequence"/>
</dbReference>
<comment type="caution">
    <text evidence="2">The sequence shown here is derived from an EMBL/GenBank/DDBJ whole genome shotgun (WGS) entry which is preliminary data.</text>
</comment>
<gene>
    <name evidence="2" type="primary">mshA_3</name>
    <name evidence="2" type="ORF">DYBT9275_01610</name>
</gene>
<keyword evidence="2" id="KW-0808">Transferase</keyword>
<keyword evidence="3" id="KW-1185">Reference proteome</keyword>
<evidence type="ECO:0000313" key="2">
    <source>
        <dbReference type="EMBL" id="CAG4995328.1"/>
    </source>
</evidence>
<name>A0A916JAD1_9BACT</name>
<dbReference type="SUPFAM" id="SSF53756">
    <property type="entry name" value="UDP-Glycosyltransferase/glycogen phosphorylase"/>
    <property type="match status" value="1"/>
</dbReference>
<dbReference type="Gene3D" id="3.40.50.2000">
    <property type="entry name" value="Glycogen Phosphorylase B"/>
    <property type="match status" value="2"/>
</dbReference>
<dbReference type="EC" id="2.4.1.250" evidence="2"/>
<dbReference type="InterPro" id="IPR001296">
    <property type="entry name" value="Glyco_trans_1"/>
</dbReference>
<dbReference type="PANTHER" id="PTHR12526:SF630">
    <property type="entry name" value="GLYCOSYLTRANSFERASE"/>
    <property type="match status" value="1"/>
</dbReference>
<dbReference type="Pfam" id="PF00534">
    <property type="entry name" value="Glycos_transf_1"/>
    <property type="match status" value="1"/>
</dbReference>
<dbReference type="EMBL" id="CAJRAF010000001">
    <property type="protein sequence ID" value="CAG4995328.1"/>
    <property type="molecule type" value="Genomic_DNA"/>
</dbReference>
<protein>
    <submittedName>
        <fullName evidence="2">D-inositol-3-phosphate glycosyltransferase</fullName>
        <ecNumber evidence="2">2.4.1.250</ecNumber>
    </submittedName>
</protein>
<dbReference type="AlphaFoldDB" id="A0A916JAD1"/>
<dbReference type="RefSeq" id="WP_215238240.1">
    <property type="nucleotide sequence ID" value="NZ_CAJRAF010000001.1"/>
</dbReference>
<dbReference type="CDD" id="cd03801">
    <property type="entry name" value="GT4_PimA-like"/>
    <property type="match status" value="1"/>
</dbReference>
<keyword evidence="2" id="KW-0328">Glycosyltransferase</keyword>